<keyword evidence="17" id="KW-1185">Reference proteome</keyword>
<evidence type="ECO:0000256" key="7">
    <source>
        <dbReference type="ARBA" id="ARBA00022889"/>
    </source>
</evidence>
<evidence type="ECO:0000256" key="10">
    <source>
        <dbReference type="ARBA" id="ARBA00023180"/>
    </source>
</evidence>
<feature type="domain" description="Cadherin" evidence="15">
    <location>
        <begin position="675"/>
        <end position="782"/>
    </location>
</feature>
<feature type="domain" description="Cadherin" evidence="15">
    <location>
        <begin position="565"/>
        <end position="671"/>
    </location>
</feature>
<feature type="domain" description="Cadherin" evidence="15">
    <location>
        <begin position="54"/>
        <end position="126"/>
    </location>
</feature>
<feature type="chain" id="PRO_5035862195" description="Cadherin domain-containing protein" evidence="14">
    <location>
        <begin position="21"/>
        <end position="1059"/>
    </location>
</feature>
<feature type="signal peptide" evidence="14">
    <location>
        <begin position="1"/>
        <end position="20"/>
    </location>
</feature>
<dbReference type="InterPro" id="IPR015919">
    <property type="entry name" value="Cadherin-like_sf"/>
</dbReference>
<evidence type="ECO:0000256" key="14">
    <source>
        <dbReference type="SAM" id="SignalP"/>
    </source>
</evidence>
<gene>
    <name evidence="16" type="ORF">CUNI_LOCUS16152</name>
</gene>
<dbReference type="PROSITE" id="PS50268">
    <property type="entry name" value="CADHERIN_2"/>
    <property type="match status" value="7"/>
</dbReference>
<evidence type="ECO:0000256" key="6">
    <source>
        <dbReference type="ARBA" id="ARBA00022837"/>
    </source>
</evidence>
<dbReference type="FunFam" id="2.60.40.60:FF:000004">
    <property type="entry name" value="Protocadherin 1 gamma 2"/>
    <property type="match status" value="1"/>
</dbReference>
<comment type="subcellular location">
    <subcellularLocation>
        <location evidence="1">Cell membrane</location>
        <topology evidence="1">Single-pass type I membrane protein</topology>
    </subcellularLocation>
</comment>
<accession>A0A8S3ZLS2</accession>
<dbReference type="Proteomes" id="UP000678393">
    <property type="component" value="Unassembled WGS sequence"/>
</dbReference>
<dbReference type="InterPro" id="IPR002126">
    <property type="entry name" value="Cadherin-like_dom"/>
</dbReference>
<feature type="domain" description="Cadherin" evidence="15">
    <location>
        <begin position="127"/>
        <end position="242"/>
    </location>
</feature>
<name>A0A8S3ZLS2_9EUPU</name>
<protein>
    <recommendedName>
        <fullName evidence="15">Cadherin domain-containing protein</fullName>
    </recommendedName>
</protein>
<dbReference type="AlphaFoldDB" id="A0A8S3ZLS2"/>
<dbReference type="Pfam" id="PF00028">
    <property type="entry name" value="Cadherin"/>
    <property type="match status" value="5"/>
</dbReference>
<dbReference type="Gene3D" id="2.60.40.60">
    <property type="entry name" value="Cadherins"/>
    <property type="match status" value="7"/>
</dbReference>
<dbReference type="FunFam" id="2.60.40.60:FF:000092">
    <property type="entry name" value="Protocadherin 8"/>
    <property type="match status" value="1"/>
</dbReference>
<keyword evidence="10" id="KW-0325">Glycoprotein</keyword>
<dbReference type="Pfam" id="PF08266">
    <property type="entry name" value="Cadherin_2"/>
    <property type="match status" value="1"/>
</dbReference>
<evidence type="ECO:0000313" key="17">
    <source>
        <dbReference type="Proteomes" id="UP000678393"/>
    </source>
</evidence>
<dbReference type="PANTHER" id="PTHR24028">
    <property type="entry name" value="CADHERIN-87A"/>
    <property type="match status" value="1"/>
</dbReference>
<dbReference type="InterPro" id="IPR013164">
    <property type="entry name" value="Cadherin_N"/>
</dbReference>
<proteinExistence type="predicted"/>
<feature type="compositionally biased region" description="Polar residues" evidence="12">
    <location>
        <begin position="903"/>
        <end position="916"/>
    </location>
</feature>
<dbReference type="GO" id="GO:0005509">
    <property type="term" value="F:calcium ion binding"/>
    <property type="evidence" value="ECO:0007669"/>
    <property type="project" value="UniProtKB-UniRule"/>
</dbReference>
<feature type="transmembrane region" description="Helical" evidence="13">
    <location>
        <begin position="784"/>
        <end position="812"/>
    </location>
</feature>
<organism evidence="16 17">
    <name type="scientific">Candidula unifasciata</name>
    <dbReference type="NCBI Taxonomy" id="100452"/>
    <lineage>
        <taxon>Eukaryota</taxon>
        <taxon>Metazoa</taxon>
        <taxon>Spiralia</taxon>
        <taxon>Lophotrochozoa</taxon>
        <taxon>Mollusca</taxon>
        <taxon>Gastropoda</taxon>
        <taxon>Heterobranchia</taxon>
        <taxon>Euthyneura</taxon>
        <taxon>Panpulmonata</taxon>
        <taxon>Eupulmonata</taxon>
        <taxon>Stylommatophora</taxon>
        <taxon>Helicina</taxon>
        <taxon>Helicoidea</taxon>
        <taxon>Geomitridae</taxon>
        <taxon>Candidula</taxon>
    </lineage>
</organism>
<evidence type="ECO:0000256" key="11">
    <source>
        <dbReference type="PROSITE-ProRule" id="PRU00043"/>
    </source>
</evidence>
<dbReference type="FunFam" id="2.60.40.60:FF:000020">
    <property type="entry name" value="Dachsous cadherin-related 1b"/>
    <property type="match status" value="3"/>
</dbReference>
<feature type="domain" description="Cadherin" evidence="15">
    <location>
        <begin position="364"/>
        <end position="460"/>
    </location>
</feature>
<keyword evidence="9 13" id="KW-0472">Membrane</keyword>
<dbReference type="EMBL" id="CAJHNH020004124">
    <property type="protein sequence ID" value="CAG5130594.1"/>
    <property type="molecule type" value="Genomic_DNA"/>
</dbReference>
<evidence type="ECO:0000256" key="1">
    <source>
        <dbReference type="ARBA" id="ARBA00004251"/>
    </source>
</evidence>
<dbReference type="SMART" id="SM00112">
    <property type="entry name" value="CA"/>
    <property type="match status" value="7"/>
</dbReference>
<feature type="region of interest" description="Disordered" evidence="12">
    <location>
        <begin position="892"/>
        <end position="916"/>
    </location>
</feature>
<evidence type="ECO:0000256" key="8">
    <source>
        <dbReference type="ARBA" id="ARBA00022989"/>
    </source>
</evidence>
<feature type="domain" description="Cadherin" evidence="15">
    <location>
        <begin position="243"/>
        <end position="350"/>
    </location>
</feature>
<keyword evidence="5" id="KW-0677">Repeat</keyword>
<evidence type="ECO:0000313" key="16">
    <source>
        <dbReference type="EMBL" id="CAG5130594.1"/>
    </source>
</evidence>
<dbReference type="PRINTS" id="PR00205">
    <property type="entry name" value="CADHERIN"/>
</dbReference>
<keyword evidence="3 13" id="KW-0812">Transmembrane</keyword>
<keyword evidence="8 13" id="KW-1133">Transmembrane helix</keyword>
<evidence type="ECO:0000256" key="9">
    <source>
        <dbReference type="ARBA" id="ARBA00023136"/>
    </source>
</evidence>
<evidence type="ECO:0000259" key="15">
    <source>
        <dbReference type="PROSITE" id="PS50268"/>
    </source>
</evidence>
<dbReference type="CDD" id="cd11304">
    <property type="entry name" value="Cadherin_repeat"/>
    <property type="match status" value="7"/>
</dbReference>
<keyword evidence="7" id="KW-0130">Cell adhesion</keyword>
<evidence type="ECO:0000256" key="3">
    <source>
        <dbReference type="ARBA" id="ARBA00022692"/>
    </source>
</evidence>
<dbReference type="OrthoDB" id="6252479at2759"/>
<dbReference type="GO" id="GO:0007156">
    <property type="term" value="P:homophilic cell adhesion via plasma membrane adhesion molecules"/>
    <property type="evidence" value="ECO:0007669"/>
    <property type="project" value="InterPro"/>
</dbReference>
<keyword evidence="6 11" id="KW-0106">Calcium</keyword>
<keyword evidence="2" id="KW-1003">Cell membrane</keyword>
<reference evidence="16" key="1">
    <citation type="submission" date="2021-04" db="EMBL/GenBank/DDBJ databases">
        <authorList>
            <consortium name="Molecular Ecology Group"/>
        </authorList>
    </citation>
    <scope>NUCLEOTIDE SEQUENCE</scope>
</reference>
<dbReference type="InterPro" id="IPR020894">
    <property type="entry name" value="Cadherin_CS"/>
</dbReference>
<dbReference type="GO" id="GO:0005886">
    <property type="term" value="C:plasma membrane"/>
    <property type="evidence" value="ECO:0007669"/>
    <property type="project" value="UniProtKB-SubCell"/>
</dbReference>
<dbReference type="PROSITE" id="PS00232">
    <property type="entry name" value="CADHERIN_1"/>
    <property type="match status" value="3"/>
</dbReference>
<evidence type="ECO:0000256" key="2">
    <source>
        <dbReference type="ARBA" id="ARBA00022475"/>
    </source>
</evidence>
<keyword evidence="4 14" id="KW-0732">Signal</keyword>
<comment type="caution">
    <text evidence="16">The sequence shown here is derived from an EMBL/GenBank/DDBJ whole genome shotgun (WGS) entry which is preliminary data.</text>
</comment>
<sequence length="1059" mass="117714">MQDRIIFICVFLMVLHFTCANNSNIIFEVDEEQHPPVVLGNIALRAGITSIPDLDFSLLTRKDLFEIDESTGDFRAKAVLDRENICGPVPRCVIPASVAVSSAPDFFQRYTVSVVVLDINDKKPVFNTASFPRSISERADINTTIKLPVANDGDYEPKFKVQGYHLLPVSQKTFGLVVHRFNKSDGSADFDLHLKLLQKIDREVIGSYTLTLVASDGGVPVNEGRLLILLSVLDENDNRPEFKDPAYNVTVQEITSVGARILNVSAHDADDGENGRVGYEFATDVDKKVLHYFEIDRSSGTLKLLRSLESEGGSTFSFRVRSFDHGTPTMFSEVTLTIFVEDTINNPPSISISQWKSKNDTSIVSEDVLVGTKVALIDVLDSDSGSNGETSCTASSQHFILEEYNNAGEYTISVARDLDREKTNTHLIIIMCTDRGTPPLSSTAQLFVAVEDVNDNRPTFTKNSYEMTVLENEEVGVLVGNVFAMDTDEGQNAVVRYDLESGVIEFEINESNGFIYTSMKDLDREVQDRYVFKVYAIDQGSQPLTSTATVTVNIADVNDESPKFENSTYIFFISEHTGKNTVIGQLKAVDQDLGLGGEVEYVLIHSPVHPDPPFSLSQKDGSIRVTQPLDYEKIRLYNFVVTAVDFGTPPKNSSVEIHIHIQDENDNSPVIVFPSKDNFSVTLNLQVSPGHEVIRVRAHDLDSGENGRLSYSIGDSISLTTKLFWINEDTGVIALADDLTETNVRNYNVVISVQDNGTPQRVSQALLQLDIIEQTSQRSAKLSYTIIVIIIVCTTFFIVAIIMVIFCSVWYLDNRKVYSNKSNNLTFEPINQQKDNIQEEVDNDEFQHSIISGFPSQKQNASLQSPRCENKLKNSKKSVTFDKAIRNSDTSIAIESDGRDSNSFHNGDTTCPANTSQGLLYSPHFPRTFKTFGSYSLSNSPNCRLVNPSCTSDRTHNLLPSVFSKNYTHDSRDAASLEGERGSNSDFLELGASINMKGTSGCRKVNAADEMVDVALERHNALVRSMRDHERITLSTGKKVSQRETNCFEDYCVCECVRE</sequence>
<feature type="domain" description="Cadherin" evidence="15">
    <location>
        <begin position="461"/>
        <end position="564"/>
    </location>
</feature>
<evidence type="ECO:0000256" key="5">
    <source>
        <dbReference type="ARBA" id="ARBA00022737"/>
    </source>
</evidence>
<evidence type="ECO:0000256" key="12">
    <source>
        <dbReference type="SAM" id="MobiDB-lite"/>
    </source>
</evidence>
<evidence type="ECO:0000256" key="13">
    <source>
        <dbReference type="SAM" id="Phobius"/>
    </source>
</evidence>
<dbReference type="InterPro" id="IPR050174">
    <property type="entry name" value="Protocadherin/Cadherin-CA"/>
</dbReference>
<evidence type="ECO:0000256" key="4">
    <source>
        <dbReference type="ARBA" id="ARBA00022729"/>
    </source>
</evidence>
<dbReference type="SUPFAM" id="SSF49313">
    <property type="entry name" value="Cadherin-like"/>
    <property type="match status" value="7"/>
</dbReference>
<dbReference type="PANTHER" id="PTHR24028:SF146">
    <property type="entry name" value="CADHERIN 96CB, ISOFORM D-RELATED"/>
    <property type="match status" value="1"/>
</dbReference>